<name>A0A1X7R4C5_9SACH</name>
<evidence type="ECO:0000256" key="2">
    <source>
        <dbReference type="SAM" id="SignalP"/>
    </source>
</evidence>
<keyword evidence="1" id="KW-1133">Transmembrane helix</keyword>
<dbReference type="AlphaFoldDB" id="A0A1X7R4C5"/>
<keyword evidence="2" id="KW-0732">Signal</keyword>
<keyword evidence="1" id="KW-0472">Membrane</keyword>
<proteinExistence type="predicted"/>
<evidence type="ECO:0000313" key="3">
    <source>
        <dbReference type="EMBL" id="SMN20394.1"/>
    </source>
</evidence>
<reference evidence="3 4" key="1">
    <citation type="submission" date="2017-04" db="EMBL/GenBank/DDBJ databases">
        <authorList>
            <person name="Afonso C.L."/>
            <person name="Miller P.J."/>
            <person name="Scott M.A."/>
            <person name="Spackman E."/>
            <person name="Goraichik I."/>
            <person name="Dimitrov K.M."/>
            <person name="Suarez D.L."/>
            <person name="Swayne D.E."/>
        </authorList>
    </citation>
    <scope>NUCLEOTIDE SEQUENCE [LARGE SCALE GENOMIC DNA]</scope>
</reference>
<feature type="signal peptide" evidence="2">
    <location>
        <begin position="1"/>
        <end position="26"/>
    </location>
</feature>
<evidence type="ECO:0000313" key="4">
    <source>
        <dbReference type="Proteomes" id="UP000196158"/>
    </source>
</evidence>
<dbReference type="Proteomes" id="UP000196158">
    <property type="component" value="Unassembled WGS sequence"/>
</dbReference>
<keyword evidence="4" id="KW-1185">Reference proteome</keyword>
<evidence type="ECO:0000256" key="1">
    <source>
        <dbReference type="SAM" id="Phobius"/>
    </source>
</evidence>
<dbReference type="EMBL" id="FXLY01000005">
    <property type="protein sequence ID" value="SMN20394.1"/>
    <property type="molecule type" value="Genomic_DNA"/>
</dbReference>
<keyword evidence="1" id="KW-0812">Transmembrane</keyword>
<feature type="chain" id="PRO_5012982336" evidence="2">
    <location>
        <begin position="27"/>
        <end position="157"/>
    </location>
</feature>
<sequence length="157" mass="17979">MNWMPLYLFVCCVCLLSMASLSLSRALFAQLTEKPPYKNKINKLPRKQRQTAKRIGTKRKKLFLSQLKTVFFVWANSCHCCACVCVCVCVCVCLGRSWAKKIWQGNSPSCTMTGLARDGSLCYWVLISIFEDNWIVVVDDDDEFTSECVYMYIAQVL</sequence>
<protein>
    <submittedName>
        <fullName evidence="3">Uncharacterized protein</fullName>
    </submittedName>
</protein>
<organism evidence="3 4">
    <name type="scientific">Maudiozyma saulgeensis</name>
    <dbReference type="NCBI Taxonomy" id="1789683"/>
    <lineage>
        <taxon>Eukaryota</taxon>
        <taxon>Fungi</taxon>
        <taxon>Dikarya</taxon>
        <taxon>Ascomycota</taxon>
        <taxon>Saccharomycotina</taxon>
        <taxon>Saccharomycetes</taxon>
        <taxon>Saccharomycetales</taxon>
        <taxon>Saccharomycetaceae</taxon>
        <taxon>Maudiozyma</taxon>
    </lineage>
</organism>
<gene>
    <name evidence="3" type="ORF">KASA_0N03641G</name>
</gene>
<accession>A0A1X7R4C5</accession>
<feature type="transmembrane region" description="Helical" evidence="1">
    <location>
        <begin position="71"/>
        <end position="94"/>
    </location>
</feature>